<accession>A0A6G0X7Y0</accession>
<dbReference type="AlphaFoldDB" id="A0A6G0X7Y0"/>
<comment type="caution">
    <text evidence="2">The sequence shown here is derived from an EMBL/GenBank/DDBJ whole genome shotgun (WGS) entry which is preliminary data.</text>
</comment>
<proteinExistence type="predicted"/>
<feature type="region of interest" description="Disordered" evidence="1">
    <location>
        <begin position="22"/>
        <end position="62"/>
    </location>
</feature>
<gene>
    <name evidence="2" type="ORF">Ae201684_007641</name>
</gene>
<reference evidence="2 3" key="1">
    <citation type="submission" date="2019-07" db="EMBL/GenBank/DDBJ databases">
        <title>Genomics analysis of Aphanomyces spp. identifies a new class of oomycete effector associated with host adaptation.</title>
        <authorList>
            <person name="Gaulin E."/>
        </authorList>
    </citation>
    <scope>NUCLEOTIDE SEQUENCE [LARGE SCALE GENOMIC DNA]</scope>
    <source>
        <strain evidence="2 3">ATCC 201684</strain>
    </source>
</reference>
<dbReference type="VEuPathDB" id="FungiDB:AeMF1_002108"/>
<protein>
    <submittedName>
        <fullName evidence="2">Uncharacterized protein</fullName>
    </submittedName>
</protein>
<name>A0A6G0X7Y0_9STRA</name>
<dbReference type="EMBL" id="VJMJ01000090">
    <property type="protein sequence ID" value="KAF0736054.1"/>
    <property type="molecule type" value="Genomic_DNA"/>
</dbReference>
<dbReference type="Proteomes" id="UP000481153">
    <property type="component" value="Unassembled WGS sequence"/>
</dbReference>
<organism evidence="2 3">
    <name type="scientific">Aphanomyces euteiches</name>
    <dbReference type="NCBI Taxonomy" id="100861"/>
    <lineage>
        <taxon>Eukaryota</taxon>
        <taxon>Sar</taxon>
        <taxon>Stramenopiles</taxon>
        <taxon>Oomycota</taxon>
        <taxon>Saprolegniomycetes</taxon>
        <taxon>Saprolegniales</taxon>
        <taxon>Verrucalvaceae</taxon>
        <taxon>Aphanomyces</taxon>
    </lineage>
</organism>
<sequence length="146" mass="16997">MNYDLDLDSFLPQTIDLPWESMQEAAVDSAATEDTTSDEPPPPHTKKCKTATGTLPKSGRRPVEALRRQELADLKQQVRHFESQLEAMRVYELLDKHVPRWKKIARHQRNQVRKALEERKHLQQAIDANLSFIAHMSSQIRRKFEV</sequence>
<evidence type="ECO:0000256" key="1">
    <source>
        <dbReference type="SAM" id="MobiDB-lite"/>
    </source>
</evidence>
<evidence type="ECO:0000313" key="3">
    <source>
        <dbReference type="Proteomes" id="UP000481153"/>
    </source>
</evidence>
<keyword evidence="3" id="KW-1185">Reference proteome</keyword>
<evidence type="ECO:0000313" key="2">
    <source>
        <dbReference type="EMBL" id="KAF0736054.1"/>
    </source>
</evidence>